<name>A0ABU5EHW9_9FLAO</name>
<sequence>MSIVYFSINGRSYECKVQQPYGGSDGTFEEDPLEVFIPDELKNELNYEQFRQATEKYYRMCVGSEGMLGVKGENIQLSSLFFERNHVEEIETTTKSGAW</sequence>
<evidence type="ECO:0000313" key="2">
    <source>
        <dbReference type="Proteomes" id="UP001285855"/>
    </source>
</evidence>
<gene>
    <name evidence="1" type="ORF">SNF14_00670</name>
</gene>
<evidence type="ECO:0000313" key="1">
    <source>
        <dbReference type="EMBL" id="MDY2585834.1"/>
    </source>
</evidence>
<keyword evidence="2" id="KW-1185">Reference proteome</keyword>
<comment type="caution">
    <text evidence="1">The sequence shown here is derived from an EMBL/GenBank/DDBJ whole genome shotgun (WGS) entry which is preliminary data.</text>
</comment>
<dbReference type="RefSeq" id="WP_320554220.1">
    <property type="nucleotide sequence ID" value="NZ_JAXDAE010000001.1"/>
</dbReference>
<dbReference type="EMBL" id="JAXDAE010000001">
    <property type="protein sequence ID" value="MDY2585834.1"/>
    <property type="molecule type" value="Genomic_DNA"/>
</dbReference>
<protein>
    <submittedName>
        <fullName evidence="1">Uncharacterized protein</fullName>
    </submittedName>
</protein>
<reference evidence="1 2" key="1">
    <citation type="submission" date="2023-11" db="EMBL/GenBank/DDBJ databases">
        <title>Winogradskyella pelagius sp. nov., isolated from coastal sediment.</title>
        <authorList>
            <person name="Li F."/>
        </authorList>
    </citation>
    <scope>NUCLEOTIDE SEQUENCE [LARGE SCALE GENOMIC DNA]</scope>
    <source>
        <strain evidence="1 2">KCTC 23502</strain>
    </source>
</reference>
<accession>A0ABU5EHW9</accession>
<dbReference type="Proteomes" id="UP001285855">
    <property type="component" value="Unassembled WGS sequence"/>
</dbReference>
<organism evidence="1 2">
    <name type="scientific">Winogradskyella aquimaris</name>
    <dbReference type="NCBI Taxonomy" id="864074"/>
    <lineage>
        <taxon>Bacteria</taxon>
        <taxon>Pseudomonadati</taxon>
        <taxon>Bacteroidota</taxon>
        <taxon>Flavobacteriia</taxon>
        <taxon>Flavobacteriales</taxon>
        <taxon>Flavobacteriaceae</taxon>
        <taxon>Winogradskyella</taxon>
    </lineage>
</organism>
<proteinExistence type="predicted"/>